<accession>I3SI79</accession>
<protein>
    <submittedName>
        <fullName evidence="1">Uncharacterized protein</fullName>
    </submittedName>
</protein>
<name>I3SI79_LOTJA</name>
<proteinExistence type="evidence at transcript level"/>
<dbReference type="AlphaFoldDB" id="I3SI79"/>
<sequence length="73" mass="8445">MNLSDIFHMRVFQACNLLPISPIPEEYLRFTTSRNQIPIRPSKRNAEDLLRRTSINCRNLLKCSRVPSSNSAI</sequence>
<evidence type="ECO:0000313" key="1">
    <source>
        <dbReference type="EMBL" id="AFK39971.1"/>
    </source>
</evidence>
<reference evidence="1" key="1">
    <citation type="submission" date="2012-05" db="EMBL/GenBank/DDBJ databases">
        <authorList>
            <person name="Krishnakumar V."/>
            <person name="Cheung F."/>
            <person name="Xiao Y."/>
            <person name="Chan A."/>
            <person name="Moskal W.A."/>
            <person name="Town C.D."/>
        </authorList>
    </citation>
    <scope>NUCLEOTIDE SEQUENCE</scope>
</reference>
<dbReference type="EMBL" id="BT140176">
    <property type="protein sequence ID" value="AFK39971.1"/>
    <property type="molecule type" value="mRNA"/>
</dbReference>
<organism evidence="1">
    <name type="scientific">Lotus japonicus</name>
    <name type="common">Lotus corniculatus var. japonicus</name>
    <dbReference type="NCBI Taxonomy" id="34305"/>
    <lineage>
        <taxon>Eukaryota</taxon>
        <taxon>Viridiplantae</taxon>
        <taxon>Streptophyta</taxon>
        <taxon>Embryophyta</taxon>
        <taxon>Tracheophyta</taxon>
        <taxon>Spermatophyta</taxon>
        <taxon>Magnoliopsida</taxon>
        <taxon>eudicotyledons</taxon>
        <taxon>Gunneridae</taxon>
        <taxon>Pentapetalae</taxon>
        <taxon>rosids</taxon>
        <taxon>fabids</taxon>
        <taxon>Fabales</taxon>
        <taxon>Fabaceae</taxon>
        <taxon>Papilionoideae</taxon>
        <taxon>50 kb inversion clade</taxon>
        <taxon>NPAAA clade</taxon>
        <taxon>Hologalegina</taxon>
        <taxon>robinioid clade</taxon>
        <taxon>Loteae</taxon>
        <taxon>Lotus</taxon>
    </lineage>
</organism>